<dbReference type="GO" id="GO:0008360">
    <property type="term" value="P:regulation of cell shape"/>
    <property type="evidence" value="ECO:0007669"/>
    <property type="project" value="UniProtKB-KW"/>
</dbReference>
<evidence type="ECO:0000256" key="4">
    <source>
        <dbReference type="ARBA" id="ARBA00004752"/>
    </source>
</evidence>
<evidence type="ECO:0000256" key="9">
    <source>
        <dbReference type="ARBA" id="ARBA00022618"/>
    </source>
</evidence>
<protein>
    <recommendedName>
        <fullName evidence="7 20">UDP-N-acetylenolpyruvoylglucosamine reductase</fullName>
        <ecNumber evidence="6 20">1.3.1.98</ecNumber>
    </recommendedName>
    <alternativeName>
        <fullName evidence="18 20">UDP-N-acetylmuramate dehydrogenase</fullName>
    </alternativeName>
</protein>
<evidence type="ECO:0000256" key="8">
    <source>
        <dbReference type="ARBA" id="ARBA00022490"/>
    </source>
</evidence>
<evidence type="ECO:0000256" key="14">
    <source>
        <dbReference type="ARBA" id="ARBA00022984"/>
    </source>
</evidence>
<dbReference type="EC" id="1.3.1.98" evidence="6 20"/>
<evidence type="ECO:0000256" key="20">
    <source>
        <dbReference type="HAMAP-Rule" id="MF_00037"/>
    </source>
</evidence>
<evidence type="ECO:0000256" key="3">
    <source>
        <dbReference type="ARBA" id="ARBA00004496"/>
    </source>
</evidence>
<dbReference type="InterPro" id="IPR003170">
    <property type="entry name" value="MurB"/>
</dbReference>
<comment type="cofactor">
    <cofactor evidence="1 20">
        <name>FAD</name>
        <dbReference type="ChEBI" id="CHEBI:57692"/>
    </cofactor>
</comment>
<dbReference type="InterPro" id="IPR016166">
    <property type="entry name" value="FAD-bd_PCMH"/>
</dbReference>
<dbReference type="PANTHER" id="PTHR21071:SF4">
    <property type="entry name" value="UDP-N-ACETYLENOLPYRUVOYLGLUCOSAMINE REDUCTASE"/>
    <property type="match status" value="1"/>
</dbReference>
<evidence type="ECO:0000256" key="19">
    <source>
        <dbReference type="ARBA" id="ARBA00048914"/>
    </source>
</evidence>
<dbReference type="HOGENOM" id="CLU_035304_1_1_6"/>
<comment type="catalytic activity">
    <reaction evidence="19 20">
        <text>UDP-N-acetyl-alpha-D-muramate + NADP(+) = UDP-N-acetyl-3-O-(1-carboxyvinyl)-alpha-D-glucosamine + NADPH + H(+)</text>
        <dbReference type="Rhea" id="RHEA:12248"/>
        <dbReference type="ChEBI" id="CHEBI:15378"/>
        <dbReference type="ChEBI" id="CHEBI:57783"/>
        <dbReference type="ChEBI" id="CHEBI:58349"/>
        <dbReference type="ChEBI" id="CHEBI:68483"/>
        <dbReference type="ChEBI" id="CHEBI:70757"/>
        <dbReference type="EC" id="1.3.1.98"/>
    </reaction>
</comment>
<keyword evidence="11 20" id="KW-0274">FAD</keyword>
<evidence type="ECO:0000256" key="1">
    <source>
        <dbReference type="ARBA" id="ARBA00001974"/>
    </source>
</evidence>
<keyword evidence="23" id="KW-1185">Reference proteome</keyword>
<evidence type="ECO:0000256" key="13">
    <source>
        <dbReference type="ARBA" id="ARBA00022960"/>
    </source>
</evidence>
<dbReference type="GO" id="GO:0071949">
    <property type="term" value="F:FAD binding"/>
    <property type="evidence" value="ECO:0007669"/>
    <property type="project" value="InterPro"/>
</dbReference>
<comment type="subcellular location">
    <subcellularLocation>
        <location evidence="3 20">Cytoplasm</location>
    </subcellularLocation>
</comment>
<keyword evidence="12 20" id="KW-0521">NADP</keyword>
<dbReference type="PROSITE" id="PS51387">
    <property type="entry name" value="FAD_PCMH"/>
    <property type="match status" value="1"/>
</dbReference>
<keyword evidence="15 20" id="KW-0560">Oxidoreductase</keyword>
<feature type="active site" evidence="20">
    <location>
        <position position="306"/>
    </location>
</feature>
<evidence type="ECO:0000256" key="15">
    <source>
        <dbReference type="ARBA" id="ARBA00023002"/>
    </source>
</evidence>
<dbReference type="InterPro" id="IPR016169">
    <property type="entry name" value="FAD-bd_PCMH_sub2"/>
</dbReference>
<dbReference type="InterPro" id="IPR011601">
    <property type="entry name" value="MurB_C"/>
</dbReference>
<sequence length="314" mass="34150">MNPLNSQPINQPFSTQAVPFNLRELRGTLRHQEPMHAHTTWRVGGPAQWFYEPADLSDLIQLLTGIPPDIPVFWLGLGSNLLVRDGGIPGLVILTAGCLNELKLVDTQQLYVQAGVSCAKVARFAAQAGLTGTEFLAGIPGTLGGALAMNASAWGGETWSLVQSVETINRRGQLHYRTATDYEIGYRQVIGPQEEWFISATLQLQPNPIAANKAKIRWLLEQRHDKQPIGLPSGGSVFRNPPGHYAGQLIEQAGWKGRGVGGATVAEKHANFIINSHHATAADIENLITQIANSVEQNFGIHLIPEVHIIGIYC</sequence>
<dbReference type="GO" id="GO:0005829">
    <property type="term" value="C:cytosol"/>
    <property type="evidence" value="ECO:0007669"/>
    <property type="project" value="TreeGrafter"/>
</dbReference>
<dbReference type="Gene3D" id="3.90.78.10">
    <property type="entry name" value="UDP-N-acetylenolpyruvoylglucosamine reductase, C-terminal domain"/>
    <property type="match status" value="1"/>
</dbReference>
<dbReference type="OrthoDB" id="9804753at2"/>
<comment type="similarity">
    <text evidence="5 20">Belongs to the MurB family.</text>
</comment>
<keyword evidence="16 20" id="KW-0131">Cell cycle</keyword>
<name>A0A090BVG8_9GAMM</name>
<keyword evidence="10 20" id="KW-0285">Flavoprotein</keyword>
<dbReference type="GO" id="GO:0051301">
    <property type="term" value="P:cell division"/>
    <property type="evidence" value="ECO:0007669"/>
    <property type="project" value="UniProtKB-KW"/>
</dbReference>
<dbReference type="AlphaFoldDB" id="A0A090BVG8"/>
<dbReference type="GO" id="GO:0071555">
    <property type="term" value="P:cell wall organization"/>
    <property type="evidence" value="ECO:0007669"/>
    <property type="project" value="UniProtKB-KW"/>
</dbReference>
<keyword evidence="9 20" id="KW-0132">Cell division</keyword>
<evidence type="ECO:0000256" key="2">
    <source>
        <dbReference type="ARBA" id="ARBA00003921"/>
    </source>
</evidence>
<dbReference type="HAMAP" id="MF_00037">
    <property type="entry name" value="MurB"/>
    <property type="match status" value="1"/>
</dbReference>
<dbReference type="Proteomes" id="UP000031623">
    <property type="component" value="Chromosome"/>
</dbReference>
<dbReference type="NCBIfam" id="TIGR00179">
    <property type="entry name" value="murB"/>
    <property type="match status" value="1"/>
</dbReference>
<keyword evidence="14 20" id="KW-0573">Peptidoglycan synthesis</keyword>
<evidence type="ECO:0000256" key="6">
    <source>
        <dbReference type="ARBA" id="ARBA00012518"/>
    </source>
</evidence>
<keyword evidence="8 20" id="KW-0963">Cytoplasm</keyword>
<dbReference type="InterPro" id="IPR016167">
    <property type="entry name" value="FAD-bd_PCMH_sub1"/>
</dbReference>
<organism evidence="22 23">
    <name type="scientific">Thioploca ingrica</name>
    <dbReference type="NCBI Taxonomy" id="40754"/>
    <lineage>
        <taxon>Bacteria</taxon>
        <taxon>Pseudomonadati</taxon>
        <taxon>Pseudomonadota</taxon>
        <taxon>Gammaproteobacteria</taxon>
        <taxon>Thiotrichales</taxon>
        <taxon>Thiotrichaceae</taxon>
        <taxon>Thioploca</taxon>
    </lineage>
</organism>
<evidence type="ECO:0000313" key="22">
    <source>
        <dbReference type="EMBL" id="BAP56831.1"/>
    </source>
</evidence>
<evidence type="ECO:0000256" key="11">
    <source>
        <dbReference type="ARBA" id="ARBA00022827"/>
    </source>
</evidence>
<evidence type="ECO:0000256" key="17">
    <source>
        <dbReference type="ARBA" id="ARBA00023316"/>
    </source>
</evidence>
<accession>A0A090BVG8</accession>
<dbReference type="UniPathway" id="UPA00219"/>
<dbReference type="EMBL" id="AP014633">
    <property type="protein sequence ID" value="BAP56831.1"/>
    <property type="molecule type" value="Genomic_DNA"/>
</dbReference>
<dbReference type="PANTHER" id="PTHR21071">
    <property type="entry name" value="UDP-N-ACETYLENOLPYRUVOYLGLUCOSAMINE REDUCTASE"/>
    <property type="match status" value="1"/>
</dbReference>
<dbReference type="STRING" id="40754.THII_2534"/>
<keyword evidence="13 20" id="KW-0133">Cell shape</keyword>
<comment type="function">
    <text evidence="2 20">Cell wall formation.</text>
</comment>
<dbReference type="SUPFAM" id="SSF56176">
    <property type="entry name" value="FAD-binding/transporter-associated domain-like"/>
    <property type="match status" value="1"/>
</dbReference>
<dbReference type="NCBIfam" id="NF010480">
    <property type="entry name" value="PRK13905.1"/>
    <property type="match status" value="1"/>
</dbReference>
<dbReference type="Gene3D" id="3.30.43.10">
    <property type="entry name" value="Uridine Diphospho-n-acetylenolpyruvylglucosamine Reductase, domain 2"/>
    <property type="match status" value="1"/>
</dbReference>
<dbReference type="GO" id="GO:0008762">
    <property type="term" value="F:UDP-N-acetylmuramate dehydrogenase activity"/>
    <property type="evidence" value="ECO:0007669"/>
    <property type="project" value="UniProtKB-UniRule"/>
</dbReference>
<dbReference type="InterPro" id="IPR036635">
    <property type="entry name" value="MurB_C_sf"/>
</dbReference>
<dbReference type="KEGG" id="tig:THII_2534"/>
<dbReference type="InterPro" id="IPR036318">
    <property type="entry name" value="FAD-bd_PCMH-like_sf"/>
</dbReference>
<evidence type="ECO:0000256" key="10">
    <source>
        <dbReference type="ARBA" id="ARBA00022630"/>
    </source>
</evidence>
<dbReference type="InterPro" id="IPR006094">
    <property type="entry name" value="Oxid_FAD_bind_N"/>
</dbReference>
<evidence type="ECO:0000256" key="12">
    <source>
        <dbReference type="ARBA" id="ARBA00022857"/>
    </source>
</evidence>
<evidence type="ECO:0000256" key="18">
    <source>
        <dbReference type="ARBA" id="ARBA00031026"/>
    </source>
</evidence>
<dbReference type="Pfam" id="PF01565">
    <property type="entry name" value="FAD_binding_4"/>
    <property type="match status" value="1"/>
</dbReference>
<feature type="active site" evidence="20">
    <location>
        <position position="187"/>
    </location>
</feature>
<dbReference type="GO" id="GO:0009252">
    <property type="term" value="P:peptidoglycan biosynthetic process"/>
    <property type="evidence" value="ECO:0007669"/>
    <property type="project" value="UniProtKB-UniRule"/>
</dbReference>
<proteinExistence type="inferred from homology"/>
<dbReference type="Pfam" id="PF02873">
    <property type="entry name" value="MurB_C"/>
    <property type="match status" value="1"/>
</dbReference>
<keyword evidence="17 20" id="KW-0961">Cell wall biogenesis/degradation</keyword>
<dbReference type="Gene3D" id="3.30.465.10">
    <property type="match status" value="1"/>
</dbReference>
<evidence type="ECO:0000313" key="23">
    <source>
        <dbReference type="Proteomes" id="UP000031623"/>
    </source>
</evidence>
<dbReference type="SUPFAM" id="SSF56194">
    <property type="entry name" value="Uridine diphospho-N-Acetylenolpyruvylglucosamine reductase, MurB, C-terminal domain"/>
    <property type="match status" value="1"/>
</dbReference>
<evidence type="ECO:0000256" key="7">
    <source>
        <dbReference type="ARBA" id="ARBA00015188"/>
    </source>
</evidence>
<gene>
    <name evidence="20" type="primary">murB</name>
    <name evidence="22" type="ORF">THII_2534</name>
</gene>
<reference evidence="22 23" key="1">
    <citation type="journal article" date="2014" name="ISME J.">
        <title>Ecophysiology of Thioploca ingrica as revealed by the complete genome sequence supplemented with proteomic evidence.</title>
        <authorList>
            <person name="Kojima H."/>
            <person name="Ogura Y."/>
            <person name="Yamamoto N."/>
            <person name="Togashi T."/>
            <person name="Mori H."/>
            <person name="Watanabe T."/>
            <person name="Nemoto F."/>
            <person name="Kurokawa K."/>
            <person name="Hayashi T."/>
            <person name="Fukui M."/>
        </authorList>
    </citation>
    <scope>NUCLEOTIDE SEQUENCE [LARGE SCALE GENOMIC DNA]</scope>
</reference>
<evidence type="ECO:0000256" key="16">
    <source>
        <dbReference type="ARBA" id="ARBA00023306"/>
    </source>
</evidence>
<feature type="active site" description="Proton donor" evidence="20">
    <location>
        <position position="236"/>
    </location>
</feature>
<comment type="pathway">
    <text evidence="4 20">Cell wall biogenesis; peptidoglycan biosynthesis.</text>
</comment>
<evidence type="ECO:0000256" key="5">
    <source>
        <dbReference type="ARBA" id="ARBA00010485"/>
    </source>
</evidence>
<evidence type="ECO:0000259" key="21">
    <source>
        <dbReference type="PROSITE" id="PS51387"/>
    </source>
</evidence>
<feature type="domain" description="FAD-binding PCMH-type" evidence="21">
    <location>
        <begin position="42"/>
        <end position="207"/>
    </location>
</feature>